<name>A0A1Q9YIV2_9FIRM</name>
<feature type="region of interest" description="Disordered" evidence="1">
    <location>
        <begin position="140"/>
        <end position="176"/>
    </location>
</feature>
<organism evidence="2 3">
    <name type="scientific">Faecalibaculum rodentium</name>
    <dbReference type="NCBI Taxonomy" id="1702221"/>
    <lineage>
        <taxon>Bacteria</taxon>
        <taxon>Bacillati</taxon>
        <taxon>Bacillota</taxon>
        <taxon>Erysipelotrichia</taxon>
        <taxon>Erysipelotrichales</taxon>
        <taxon>Erysipelotrichaceae</taxon>
        <taxon>Faecalibaculum</taxon>
    </lineage>
</organism>
<reference evidence="2 3" key="1">
    <citation type="submission" date="2016-11" db="EMBL/GenBank/DDBJ databases">
        <title>Description of two novel members of the family Erysipelotrichaceae: Ileibacterium lipovorans gen. nov., sp. nov. and Dubosiella newyorkensis, gen. nov., sp. nov.</title>
        <authorList>
            <person name="Cox L.M."/>
            <person name="Sohn J."/>
            <person name="Tyrrell K.L."/>
            <person name="Citron D.M."/>
            <person name="Lawson P.A."/>
            <person name="Patel N.B."/>
            <person name="Iizumi T."/>
            <person name="Perez-Perez G.I."/>
            <person name="Goldstein E.J."/>
            <person name="Blaser M.J."/>
        </authorList>
    </citation>
    <scope>NUCLEOTIDE SEQUENCE [LARGE SCALE GENOMIC DNA]</scope>
    <source>
        <strain evidence="2 3">NYU-BL-K8</strain>
    </source>
</reference>
<evidence type="ECO:0000313" key="3">
    <source>
        <dbReference type="Proteomes" id="UP000186758"/>
    </source>
</evidence>
<dbReference type="EMBL" id="MPJZ01000073">
    <property type="protein sequence ID" value="OLU44242.1"/>
    <property type="molecule type" value="Genomic_DNA"/>
</dbReference>
<comment type="caution">
    <text evidence="2">The sequence shown here is derived from an EMBL/GenBank/DDBJ whole genome shotgun (WGS) entry which is preliminary data.</text>
</comment>
<dbReference type="RefSeq" id="WP_075885718.1">
    <property type="nucleotide sequence ID" value="NZ_MPJZ01000073.1"/>
</dbReference>
<evidence type="ECO:0000313" key="2">
    <source>
        <dbReference type="EMBL" id="OLU44242.1"/>
    </source>
</evidence>
<sequence length="186" mass="20581">MNHDLILQQLKDAVAACRVNPAVQSEENRQILKEFEDLLNDAEYENSRETPLDALDFILSSLGAFSSLLMLANEILRTMTDLEYRYTKSCKPRFKELYNWLDGALDACSDLSGEDEQLQMVQEDFLQSLLTVASTALNRRTGKKKRTGTGMTSRHTPSNAAIGEYGSGSAGVSASADGGCRSFIER</sequence>
<evidence type="ECO:0000256" key="1">
    <source>
        <dbReference type="SAM" id="MobiDB-lite"/>
    </source>
</evidence>
<dbReference type="AlphaFoldDB" id="A0A1Q9YIV2"/>
<dbReference type="Proteomes" id="UP000186758">
    <property type="component" value="Unassembled WGS sequence"/>
</dbReference>
<protein>
    <submittedName>
        <fullName evidence="2">Uncharacterized protein</fullName>
    </submittedName>
</protein>
<accession>A0A1Q9YIV2</accession>
<proteinExistence type="predicted"/>
<gene>
    <name evidence="2" type="ORF">BO223_08700</name>
</gene>